<dbReference type="Proteomes" id="UP000621390">
    <property type="component" value="Unassembled WGS sequence"/>
</dbReference>
<evidence type="ECO:0000313" key="10">
    <source>
        <dbReference type="EMBL" id="MBJ7315227.1"/>
    </source>
</evidence>
<comment type="subunit">
    <text evidence="5 6">The basal body constitutes a major portion of the flagellar organelle and consists of four rings (L,P,S, and M) mounted on a central rod. The rod consists of about 26 subunits of FlgG in the distal portion, and FlgB, FlgC and FlgF are thought to build up the proximal portion of the rod with about 6 subunits each.</text>
</comment>
<evidence type="ECO:0000256" key="6">
    <source>
        <dbReference type="RuleBase" id="RU362062"/>
    </source>
</evidence>
<keyword evidence="12" id="KW-1185">Reference proteome</keyword>
<dbReference type="InterPro" id="IPR010930">
    <property type="entry name" value="Flg_bb/hook_C_dom"/>
</dbReference>
<dbReference type="PANTHER" id="PTHR30435:SF29">
    <property type="entry name" value="FLAGELLAR BASAL-BODY ROD PROTEIN FLGC"/>
    <property type="match status" value="1"/>
</dbReference>
<evidence type="ECO:0000256" key="1">
    <source>
        <dbReference type="ARBA" id="ARBA00004117"/>
    </source>
</evidence>
<evidence type="ECO:0000313" key="12">
    <source>
        <dbReference type="Proteomes" id="UP000655994"/>
    </source>
</evidence>
<dbReference type="RefSeq" id="WP_199493125.1">
    <property type="nucleotide sequence ID" value="NZ_CAXAWT010000003.1"/>
</dbReference>
<dbReference type="InterPro" id="IPR006299">
    <property type="entry name" value="FlgC"/>
</dbReference>
<comment type="subcellular location">
    <subcellularLocation>
        <location evidence="1 6">Bacterial flagellum basal body</location>
    </subcellularLocation>
</comment>
<dbReference type="Pfam" id="PF00460">
    <property type="entry name" value="Flg_bb_rod"/>
    <property type="match status" value="1"/>
</dbReference>
<keyword evidence="10" id="KW-0966">Cell projection</keyword>
<keyword evidence="10" id="KW-0969">Cilium</keyword>
<comment type="caution">
    <text evidence="10">The sequence shown here is derived from an EMBL/GenBank/DDBJ whole genome shotgun (WGS) entry which is preliminary data.</text>
</comment>
<keyword evidence="4 6" id="KW-0975">Bacterial flagellum</keyword>
<feature type="domain" description="Flagellar basal body rod protein N-terminal" evidence="7">
    <location>
        <begin position="8"/>
        <end position="32"/>
    </location>
</feature>
<dbReference type="InterPro" id="IPR001444">
    <property type="entry name" value="Flag_bb_rod_N"/>
</dbReference>
<dbReference type="EMBL" id="JAEMOS010000001">
    <property type="protein sequence ID" value="MBJ7265403.1"/>
    <property type="molecule type" value="Genomic_DNA"/>
</dbReference>
<evidence type="ECO:0000259" key="7">
    <source>
        <dbReference type="Pfam" id="PF00460"/>
    </source>
</evidence>
<evidence type="ECO:0000256" key="2">
    <source>
        <dbReference type="ARBA" id="ARBA00009677"/>
    </source>
</evidence>
<proteinExistence type="inferred from homology"/>
<dbReference type="Pfam" id="PF06429">
    <property type="entry name" value="Flg_bbr_C"/>
    <property type="match status" value="1"/>
</dbReference>
<gene>
    <name evidence="10" type="primary">flgC</name>
    <name evidence="9" type="ORF">JHC10_00445</name>
    <name evidence="10" type="ORF">JHC11_04360</name>
</gene>
<protein>
    <recommendedName>
        <fullName evidence="3 6">Flagellar basal-body rod protein FlgC</fullName>
    </recommendedName>
</protein>
<feature type="domain" description="Flagellar basal-body/hook protein C-terminal" evidence="8">
    <location>
        <begin position="103"/>
        <end position="147"/>
    </location>
</feature>
<keyword evidence="10" id="KW-0282">Flagellum</keyword>
<accession>A0A8I1KGR3</accession>
<dbReference type="AlphaFoldDB" id="A0A8I1KGR3"/>
<sequence>MSLFNIFNVTGSAMSAQSVRLNTTASNLANANSVSSSIDETYRARNPVFATALADARGDYKGNSLTNQTQAGQAAGVKVLGIVESQDPLQIEYAPNHPMADESGYIYRPNVNTMEEMANMISASRSYQTNVQVADTAKTMTQRLLRLGQG</sequence>
<dbReference type="PANTHER" id="PTHR30435">
    <property type="entry name" value="FLAGELLAR PROTEIN"/>
    <property type="match status" value="1"/>
</dbReference>
<dbReference type="EMBL" id="JAEMOP010000002">
    <property type="protein sequence ID" value="MBJ7315227.1"/>
    <property type="molecule type" value="Genomic_DNA"/>
</dbReference>
<dbReference type="GO" id="GO:0071978">
    <property type="term" value="P:bacterial-type flagellum-dependent swarming motility"/>
    <property type="evidence" value="ECO:0007669"/>
    <property type="project" value="TreeGrafter"/>
</dbReference>
<organism evidence="10 11">
    <name type="scientific">Idiomarina abyssalis</name>
    <dbReference type="NCBI Taxonomy" id="86102"/>
    <lineage>
        <taxon>Bacteria</taxon>
        <taxon>Pseudomonadati</taxon>
        <taxon>Pseudomonadota</taxon>
        <taxon>Gammaproteobacteria</taxon>
        <taxon>Alteromonadales</taxon>
        <taxon>Idiomarinaceae</taxon>
        <taxon>Idiomarina</taxon>
    </lineage>
</organism>
<reference evidence="10 12" key="1">
    <citation type="submission" date="2020-09" db="EMBL/GenBank/DDBJ databases">
        <title>Draft Genomes of Bacterial Isolates from North Pond Shallow Sediments.</title>
        <authorList>
            <person name="Kiel Reese B."/>
            <person name="Mullis M."/>
            <person name="Weisend R.E."/>
        </authorList>
    </citation>
    <scope>NUCLEOTIDE SEQUENCE</scope>
    <source>
        <strain evidence="10">KJE-2</strain>
        <strain evidence="9 12">KJE-3</strain>
    </source>
</reference>
<evidence type="ECO:0000256" key="5">
    <source>
        <dbReference type="ARBA" id="ARBA00025933"/>
    </source>
</evidence>
<dbReference type="Proteomes" id="UP000655994">
    <property type="component" value="Unassembled WGS sequence"/>
</dbReference>
<name>A0A8I1KGR3_9GAMM</name>
<evidence type="ECO:0000313" key="11">
    <source>
        <dbReference type="Proteomes" id="UP000621390"/>
    </source>
</evidence>
<comment type="similarity">
    <text evidence="2">Belongs to the flagella basal body rod proteins family.</text>
</comment>
<dbReference type="GeneID" id="78251488"/>
<evidence type="ECO:0000259" key="8">
    <source>
        <dbReference type="Pfam" id="PF06429"/>
    </source>
</evidence>
<dbReference type="PROSITE" id="PS00588">
    <property type="entry name" value="FLAGELLA_BB_ROD"/>
    <property type="match status" value="1"/>
</dbReference>
<dbReference type="InterPro" id="IPR019776">
    <property type="entry name" value="Flagellar_basal_body_rod_CS"/>
</dbReference>
<evidence type="ECO:0000256" key="4">
    <source>
        <dbReference type="ARBA" id="ARBA00023143"/>
    </source>
</evidence>
<evidence type="ECO:0000256" key="3">
    <source>
        <dbReference type="ARBA" id="ARBA00017941"/>
    </source>
</evidence>
<dbReference type="GO" id="GO:0030694">
    <property type="term" value="C:bacterial-type flagellum basal body, rod"/>
    <property type="evidence" value="ECO:0007669"/>
    <property type="project" value="UniProtKB-UniRule"/>
</dbReference>
<evidence type="ECO:0000313" key="9">
    <source>
        <dbReference type="EMBL" id="MBJ7265403.1"/>
    </source>
</evidence>
<dbReference type="NCBIfam" id="TIGR01395">
    <property type="entry name" value="FlgC"/>
    <property type="match status" value="1"/>
</dbReference>